<dbReference type="InterPro" id="IPR002126">
    <property type="entry name" value="Cadherin-like_dom"/>
</dbReference>
<dbReference type="InterPro" id="IPR003367">
    <property type="entry name" value="Thrombospondin_3-like_rpt"/>
</dbReference>
<evidence type="ECO:0000313" key="6">
    <source>
        <dbReference type="EMBL" id="MDY5152479.1"/>
    </source>
</evidence>
<feature type="compositionally biased region" description="Polar residues" evidence="2">
    <location>
        <begin position="559"/>
        <end position="572"/>
    </location>
</feature>
<evidence type="ECO:0000313" key="7">
    <source>
        <dbReference type="Proteomes" id="UP001273799"/>
    </source>
</evidence>
<sequence length="2429" mass="253535">MDSPGSTDTPNTISGTVSLLNSDAKPLIFSTGKVPLKGVRVYAQWFEHGVASPVYTSVSDDQGNWGIIMQPFLGADGAVHTFDADPNLPEGEKFRVWSDNPDPSSYSVQYSWGNRQIFPKTDAYELQGGTNFLVGTNEIKPVSIFYQANPNREQWHLDAGSENLVDTSDVTKDAYGQIRGRAMWQYGVDSIISSYGVTPTTWAAKNPEDSWAPGLRVTGSYLSDYAVKYINDNFKSEDGRKARESGWTDKDEAELQTWIQTQIAREGKEKWIAETATATTGIDGTYRLQFKGTFGNSATEKGIVPVEKFHKLANSPADGWWTAGALVSKHINFDYFALTAENAEGVEIASATPRTGFVNVSTQNVWGVGNPGFQERYDYNFVLQSSDPRFDVTPYDSNVNFAKIGDTAETKTTGLGYKFDPDRTYTITWTTEEPQPDGSSKTVEVESCEMVRPNQDGTLESCPLTVPEDAFSHGEKSRTYTASIRAVTKDGEVSEPFGIDSFTALPTPAAPLGSVGDEYNLPSNLELTVSKKSDAKVSRGDYTTENPLPEGLELDPKTGTISGTPTKPGTYPVTLTRQYTVEVPGADPISGTQKVEYTIIITDSPLTDGQEGKEYSQKVEPQGLPEGASVQNMQVTNLPEGLKFDPETQTITGTPAEGTSDQSPYADVKVTYDVVLPAGVNVDGSEKVYIGKNPADVVKQHTDTVTLNITKPEIVDDDHDGVPNELDKCPETPEGQKVDENGCSLSQKLEGSYTDTPANIGKEATSAAPVFDNVKTEDAKEADPAPKGSTFALGPNAPAGAKVNETTGEVSYTPTLDDAEKTISVPVVVTYPDNGGTDNLTANFVVGKKDADTHNPSYGDASGKPGEEVTVPLVPGDKELPEGTTFAGPKDDPSVTVDPKTGEVKVTVPADAQPGTEITKEITVTYPDGSQETVPVKVKVAEPIDYQPAYKESPLVKPGETAKSTPSYEGDTPAAANYSIADGFVAPKGWNVAIDKATGEVTVTTAAEGVEGQELKVPVRVEYPGTGSAADDIEATFQLDSDGDGVPDATDLCPGTPAGVKVDGSGCSLSQIYDGSYADTPAKVGKEAKSAAPVFDVVSTKDKQETEAAPEGSTFALGEGAPEGAAVDPQTGVVSLTPALEQAGTEVTVPVVVTYPDKSGTDNLTAKFVVEPKDADTHNPSYGDASGKPGEDVKVPLVPGDKELPEGTTFAGPKDDPSVTVDPKTGEVKVTVPADAKTGDVISKDITVTYPDGSQETVPVKVTVVPTDADTHNPAYEDASGKPGADVTVDQTGDTKLPEGTKFAGPEGDDTVTVDPATGKVTVKVPADAKAGDVISKDITVTYPDGSQETVPVKVTVVPTDADTHNPSYGDASGKPGEEVTVPLVPGDKELPEGTTFAGPKDDPSVTVDPKTGEVKVTVPADAQPGTEITKEITVTYPDGSQETVPVKVKVAEPIDYQPAYKESPLVKPGETAKSTPSYEGDTPAAANYSIADGFVAPKGWNVAIDKATGEVTVTTAAEGVEGQELKVPVRVEYPGTGSAADDIEATFQLDSDGDGVPDATDLCPGTPAGVKVDGSGCSLSQIYDGSYADTPAKVGKEAKSAAPVFDVVSTKDKQETEAAPEGSTFALGEGAPEGAAVDPQTGVVSLTPALEQAGTEVTVPVVVTYPDKSGTDNLTAKFVVEPKDADTHNPSYGDASGKPGEDVKVPLVPGDKELPEGTTFAGPKDDPSVTVDPKTGEVKVTVPADAKTGDVISKDITVTYPDGSQETVPVKVTVVPTDADTHNPAYEDASGKPGADVTVDQTGDTKLPEGTKFAGPEGDDTVTVDPATGKVTVKVPADAKAGDVISKDITVTYPDGSQETVPVKVTVVPTDADTHNPSYGDASGKPGEEVTVPLVPGDKELPEGTTFTGPKDDPSVTVDPKTGEVKVKVPADAQPGSEITKEITVTYPDGSQETIPVKVTVSEPAAKDADKHTPGYGEASGKPGEDVTVDQTGDKNLPEGTKFAGPEGDDTVTVDPATGKVTVKVPADAKAGDVISKDITVTYPDGSQDKATVKVKVTEPEVVVTDAEKHTPGYNDASGKPGADVTVDQTGDTKLPEGTKFAGPEGDDTVTVDPATGKVTVKVPADAKPGTEITKEITVTYPDASQDKPTVKVTVTEPEKQPTDADKYQPVYGDASGKPGDTVDVPQTADLPKGTKFAGPEGDDTVTVDPATGKVTVKVPADAKPGSVIEKQITVTYPDGSKETVTVKVKVAEPTPVQTDADKYQPVYGDASGKPGDTVDVPQTADLPKGTKFAGPAGDDTVTVDPTTGKVSVKVPADAKPGSVIEKQITVTYPDGSQETVTVKVTVTEPADTTPKAEPSAPAADQSAQNQPAATEKAKAPKAKVQAPAEKPKRGKLSFTGSDVAGLAGIAALFAVAGVALVRRNKRK</sequence>
<dbReference type="InterPro" id="IPR015919">
    <property type="entry name" value="Cadherin-like_sf"/>
</dbReference>
<dbReference type="Pfam" id="PF02412">
    <property type="entry name" value="TSP_3"/>
    <property type="match status" value="3"/>
</dbReference>
<feature type="region of interest" description="Disordered" evidence="2">
    <location>
        <begin position="1392"/>
        <end position="1411"/>
    </location>
</feature>
<dbReference type="GO" id="GO:0005975">
    <property type="term" value="P:carbohydrate metabolic process"/>
    <property type="evidence" value="ECO:0007669"/>
    <property type="project" value="UniProtKB-ARBA"/>
</dbReference>
<evidence type="ECO:0000256" key="3">
    <source>
        <dbReference type="SAM" id="Phobius"/>
    </source>
</evidence>
<proteinExistence type="predicted"/>
<dbReference type="InterPro" id="IPR003961">
    <property type="entry name" value="FN3_dom"/>
</dbReference>
<name>A0AAW9HQD1_9ACTO</name>
<dbReference type="InterPro" id="IPR044055">
    <property type="entry name" value="RibLong"/>
</dbReference>
<gene>
    <name evidence="6" type="ORF">R6G71_00165</name>
</gene>
<evidence type="ECO:0000256" key="2">
    <source>
        <dbReference type="SAM" id="MobiDB-lite"/>
    </source>
</evidence>
<dbReference type="InterPro" id="IPR013783">
    <property type="entry name" value="Ig-like_fold"/>
</dbReference>
<feature type="domain" description="Cadherin" evidence="4">
    <location>
        <begin position="1335"/>
        <end position="1461"/>
    </location>
</feature>
<dbReference type="PROSITE" id="PS50268">
    <property type="entry name" value="CADHERIN_2"/>
    <property type="match status" value="1"/>
</dbReference>
<feature type="region of interest" description="Disordered" evidence="2">
    <location>
        <begin position="1902"/>
        <end position="1921"/>
    </location>
</feature>
<keyword evidence="1" id="KW-0732">Signal</keyword>
<feature type="region of interest" description="Disordered" evidence="2">
    <location>
        <begin position="2258"/>
        <end position="2315"/>
    </location>
</feature>
<feature type="region of interest" description="Disordered" evidence="2">
    <location>
        <begin position="2066"/>
        <end position="2116"/>
    </location>
</feature>
<organism evidence="6 7">
    <name type="scientific">Actinobaculum suis</name>
    <dbReference type="NCBI Taxonomy" id="1657"/>
    <lineage>
        <taxon>Bacteria</taxon>
        <taxon>Bacillati</taxon>
        <taxon>Actinomycetota</taxon>
        <taxon>Actinomycetes</taxon>
        <taxon>Actinomycetales</taxon>
        <taxon>Actinomycetaceae</taxon>
        <taxon>Actinobaculum</taxon>
    </lineage>
</organism>
<evidence type="ECO:0000259" key="5">
    <source>
        <dbReference type="PROSITE" id="PS50853"/>
    </source>
</evidence>
<dbReference type="Proteomes" id="UP001273799">
    <property type="component" value="Unassembled WGS sequence"/>
</dbReference>
<dbReference type="SUPFAM" id="SSF49313">
    <property type="entry name" value="Cadherin-like"/>
    <property type="match status" value="1"/>
</dbReference>
<feature type="region of interest" description="Disordered" evidence="2">
    <location>
        <begin position="1205"/>
        <end position="1224"/>
    </location>
</feature>
<feature type="region of interest" description="Disordered" evidence="2">
    <location>
        <begin position="536"/>
        <end position="572"/>
    </location>
</feature>
<feature type="region of interest" description="Disordered" evidence="2">
    <location>
        <begin position="1101"/>
        <end position="1127"/>
    </location>
</feature>
<feature type="region of interest" description="Disordered" evidence="2">
    <location>
        <begin position="881"/>
        <end position="900"/>
    </location>
</feature>
<dbReference type="SUPFAM" id="SSF103647">
    <property type="entry name" value="TSP type-3 repeat"/>
    <property type="match status" value="3"/>
</dbReference>
<keyword evidence="3" id="KW-0472">Membrane</keyword>
<evidence type="ECO:0000256" key="1">
    <source>
        <dbReference type="ARBA" id="ARBA00022729"/>
    </source>
</evidence>
<dbReference type="RefSeq" id="WP_320753486.1">
    <property type="nucleotide sequence ID" value="NZ_JAWNFU010000001.1"/>
</dbReference>
<feature type="region of interest" description="Disordered" evidence="2">
    <location>
        <begin position="1964"/>
        <end position="2018"/>
    </location>
</feature>
<dbReference type="InterPro" id="IPR028974">
    <property type="entry name" value="TSP_type-3_rpt"/>
</dbReference>
<dbReference type="GO" id="GO:0016020">
    <property type="term" value="C:membrane"/>
    <property type="evidence" value="ECO:0007669"/>
    <property type="project" value="InterPro"/>
</dbReference>
<feature type="compositionally biased region" description="Basic and acidic residues" evidence="2">
    <location>
        <begin position="2158"/>
        <end position="2168"/>
    </location>
</feature>
<dbReference type="EMBL" id="JAWNFU010000001">
    <property type="protein sequence ID" value="MDY5152479.1"/>
    <property type="molecule type" value="Genomic_DNA"/>
</dbReference>
<dbReference type="Pfam" id="PF05345">
    <property type="entry name" value="He_PIG"/>
    <property type="match status" value="2"/>
</dbReference>
<dbReference type="GO" id="GO:0007156">
    <property type="term" value="P:homophilic cell adhesion via plasma membrane adhesion molecules"/>
    <property type="evidence" value="ECO:0007669"/>
    <property type="project" value="InterPro"/>
</dbReference>
<dbReference type="Pfam" id="PF18957">
    <property type="entry name" value="RibLong"/>
    <property type="match status" value="16"/>
</dbReference>
<feature type="region of interest" description="Disordered" evidence="2">
    <location>
        <begin position="1716"/>
        <end position="1735"/>
    </location>
</feature>
<feature type="transmembrane region" description="Helical" evidence="3">
    <location>
        <begin position="2405"/>
        <end position="2423"/>
    </location>
</feature>
<evidence type="ECO:0000259" key="4">
    <source>
        <dbReference type="PROSITE" id="PS50268"/>
    </source>
</evidence>
<feature type="region of interest" description="Disordered" evidence="2">
    <location>
        <begin position="778"/>
        <end position="803"/>
    </location>
</feature>
<protein>
    <submittedName>
        <fullName evidence="6">Rib/alpha-like domain-containing protein</fullName>
    </submittedName>
</protein>
<accession>A0AAW9HQD1</accession>
<dbReference type="GO" id="GO:0005509">
    <property type="term" value="F:calcium ion binding"/>
    <property type="evidence" value="ECO:0007669"/>
    <property type="project" value="InterPro"/>
</dbReference>
<dbReference type="PROSITE" id="PS50853">
    <property type="entry name" value="FN3"/>
    <property type="match status" value="1"/>
</dbReference>
<keyword evidence="3" id="KW-0812">Transmembrane</keyword>
<keyword evidence="3" id="KW-1133">Transmembrane helix</keyword>
<comment type="caution">
    <text evidence="6">The sequence shown here is derived from an EMBL/GenBank/DDBJ whole genome shotgun (WGS) entry which is preliminary data.</text>
</comment>
<dbReference type="NCBIfam" id="NF038186">
    <property type="entry name" value="YPDG_rpt"/>
    <property type="match status" value="16"/>
</dbReference>
<feature type="region of interest" description="Disordered" evidence="2">
    <location>
        <begin position="1612"/>
        <end position="1638"/>
    </location>
</feature>
<feature type="region of interest" description="Disordered" evidence="2">
    <location>
        <begin position="2149"/>
        <end position="2212"/>
    </location>
</feature>
<reference evidence="6" key="1">
    <citation type="submission" date="2023-10" db="EMBL/GenBank/DDBJ databases">
        <title>Whole Genome based description of the genera Actinobaculum and Actinotignum reveals a complex phylogenetic relationship within the species included in the genus Actinotignum.</title>
        <authorList>
            <person name="Jensen C.S."/>
            <person name="Dargis R."/>
            <person name="Kemp M."/>
            <person name="Christensen J.J."/>
        </authorList>
    </citation>
    <scope>NUCLEOTIDE SEQUENCE</scope>
    <source>
        <strain evidence="6">Actinobaculum_suis_CCUG19206T</strain>
    </source>
</reference>
<dbReference type="Gene3D" id="2.60.40.10">
    <property type="entry name" value="Immunoglobulins"/>
    <property type="match status" value="2"/>
</dbReference>
<feature type="domain" description="Fibronectin type-III" evidence="5">
    <location>
        <begin position="411"/>
        <end position="507"/>
    </location>
</feature>
<feature type="compositionally biased region" description="Low complexity" evidence="2">
    <location>
        <begin position="2300"/>
        <end position="2309"/>
    </location>
</feature>
<feature type="region of interest" description="Disordered" evidence="2">
    <location>
        <begin position="2349"/>
        <end position="2401"/>
    </location>
</feature>